<gene>
    <name evidence="3" type="ORF">FIE12Z_7900</name>
</gene>
<comment type="caution">
    <text evidence="3">The sequence shown here is derived from an EMBL/GenBank/DDBJ whole genome shotgun (WGS) entry which is preliminary data.</text>
</comment>
<protein>
    <submittedName>
        <fullName evidence="3">Uncharacterized protein</fullName>
    </submittedName>
</protein>
<feature type="region of interest" description="Disordered" evidence="1">
    <location>
        <begin position="1"/>
        <end position="21"/>
    </location>
</feature>
<dbReference type="EMBL" id="PXXK01000230">
    <property type="protein sequence ID" value="RFN47826.1"/>
    <property type="molecule type" value="Genomic_DNA"/>
</dbReference>
<sequence>MPATSSTTSASSLESKDDGSPNIGAIVGATIAGFAVLALLALGTFWLLRRFKTRYQSFIQPAPAPAELEWAPPVDPRIVNPGMPPPACTELPG</sequence>
<dbReference type="AlphaFoldDB" id="A0A395MIW7"/>
<feature type="transmembrane region" description="Helical" evidence="2">
    <location>
        <begin position="23"/>
        <end position="48"/>
    </location>
</feature>
<organism evidence="3 4">
    <name type="scientific">Fusarium flagelliforme</name>
    <dbReference type="NCBI Taxonomy" id="2675880"/>
    <lineage>
        <taxon>Eukaryota</taxon>
        <taxon>Fungi</taxon>
        <taxon>Dikarya</taxon>
        <taxon>Ascomycota</taxon>
        <taxon>Pezizomycotina</taxon>
        <taxon>Sordariomycetes</taxon>
        <taxon>Hypocreomycetidae</taxon>
        <taxon>Hypocreales</taxon>
        <taxon>Nectriaceae</taxon>
        <taxon>Fusarium</taxon>
        <taxon>Fusarium incarnatum-equiseti species complex</taxon>
    </lineage>
</organism>
<evidence type="ECO:0000313" key="4">
    <source>
        <dbReference type="Proteomes" id="UP000265631"/>
    </source>
</evidence>
<name>A0A395MIW7_9HYPO</name>
<keyword evidence="4" id="KW-1185">Reference proteome</keyword>
<reference evidence="3 4" key="1">
    <citation type="journal article" date="2018" name="PLoS Pathog.">
        <title>Evolution of structural diversity of trichothecenes, a family of toxins produced by plant pathogenic and entomopathogenic fungi.</title>
        <authorList>
            <person name="Proctor R.H."/>
            <person name="McCormick S.P."/>
            <person name="Kim H.S."/>
            <person name="Cardoza R.E."/>
            <person name="Stanley A.M."/>
            <person name="Lindo L."/>
            <person name="Kelly A."/>
            <person name="Brown D.W."/>
            <person name="Lee T."/>
            <person name="Vaughan M.M."/>
            <person name="Alexander N.J."/>
            <person name="Busman M."/>
            <person name="Gutierrez S."/>
        </authorList>
    </citation>
    <scope>NUCLEOTIDE SEQUENCE [LARGE SCALE GENOMIC DNA]</scope>
    <source>
        <strain evidence="3 4">NRRL 13405</strain>
    </source>
</reference>
<evidence type="ECO:0000313" key="3">
    <source>
        <dbReference type="EMBL" id="RFN47826.1"/>
    </source>
</evidence>
<accession>A0A395MIW7</accession>
<keyword evidence="2" id="KW-1133">Transmembrane helix</keyword>
<keyword evidence="2" id="KW-0812">Transmembrane</keyword>
<keyword evidence="2" id="KW-0472">Membrane</keyword>
<dbReference type="Proteomes" id="UP000265631">
    <property type="component" value="Unassembled WGS sequence"/>
</dbReference>
<evidence type="ECO:0000256" key="1">
    <source>
        <dbReference type="SAM" id="MobiDB-lite"/>
    </source>
</evidence>
<dbReference type="CDD" id="cd12087">
    <property type="entry name" value="TM_EGFR-like"/>
    <property type="match status" value="1"/>
</dbReference>
<feature type="compositionally biased region" description="Low complexity" evidence="1">
    <location>
        <begin position="1"/>
        <end position="12"/>
    </location>
</feature>
<proteinExistence type="predicted"/>
<evidence type="ECO:0000256" key="2">
    <source>
        <dbReference type="SAM" id="Phobius"/>
    </source>
</evidence>